<feature type="compositionally biased region" description="Basic and acidic residues" evidence="1">
    <location>
        <begin position="241"/>
        <end position="259"/>
    </location>
</feature>
<dbReference type="Proteomes" id="UP001281614">
    <property type="component" value="Unassembled WGS sequence"/>
</dbReference>
<feature type="region of interest" description="Disordered" evidence="1">
    <location>
        <begin position="1"/>
        <end position="59"/>
    </location>
</feature>
<feature type="region of interest" description="Disordered" evidence="1">
    <location>
        <begin position="227"/>
        <end position="275"/>
    </location>
</feature>
<sequence length="275" mass="30673">MATPRRSHDHYVDEVSSLEDTPIGYHLPIEQHEYPEPQTAVDDEPPQRTSSEQEGKSIHTLHSCKEEEAVVEKGILTERLLASHSIRNLESFLTTGALNTLEKSRLYNEMKNFTLDTGRSDFTRSDLQLLFPREELARITGDNSEEGWKFNISHAATTIMTTVLTGFGIRGGATVNDQLVYPIVEDDYDQPSVIRSLGESNNLKTTFGLAAASLTKMDEHARATKVQFVDSRHGPQLSSEGSDRGIADESDMQEDRGDDCSSGWAWSLSRKSRAL</sequence>
<organism evidence="2 3">
    <name type="scientific">Colletotrichum kahawae</name>
    <name type="common">Coffee berry disease fungus</name>
    <dbReference type="NCBI Taxonomy" id="34407"/>
    <lineage>
        <taxon>Eukaryota</taxon>
        <taxon>Fungi</taxon>
        <taxon>Dikarya</taxon>
        <taxon>Ascomycota</taxon>
        <taxon>Pezizomycotina</taxon>
        <taxon>Sordariomycetes</taxon>
        <taxon>Hypocreomycetidae</taxon>
        <taxon>Glomerellales</taxon>
        <taxon>Glomerellaceae</taxon>
        <taxon>Colletotrichum</taxon>
        <taxon>Colletotrichum gloeosporioides species complex</taxon>
    </lineage>
</organism>
<name>A0AAD9YHW8_COLKA</name>
<evidence type="ECO:0000256" key="1">
    <source>
        <dbReference type="SAM" id="MobiDB-lite"/>
    </source>
</evidence>
<keyword evidence="3" id="KW-1185">Reference proteome</keyword>
<dbReference type="EMBL" id="VYYT01000130">
    <property type="protein sequence ID" value="KAK2765708.1"/>
    <property type="molecule type" value="Genomic_DNA"/>
</dbReference>
<evidence type="ECO:0000313" key="2">
    <source>
        <dbReference type="EMBL" id="KAK2765708.1"/>
    </source>
</evidence>
<accession>A0AAD9YHW8</accession>
<reference evidence="2" key="1">
    <citation type="submission" date="2023-02" db="EMBL/GenBank/DDBJ databases">
        <title>Colletotrichum kahawae CIFC_Que2 genome sequencing and assembly.</title>
        <authorList>
            <person name="Baroncelli R."/>
        </authorList>
    </citation>
    <scope>NUCLEOTIDE SEQUENCE</scope>
    <source>
        <strain evidence="2">CIFC_Que2</strain>
    </source>
</reference>
<proteinExistence type="predicted"/>
<dbReference type="AlphaFoldDB" id="A0AAD9YHW8"/>
<comment type="caution">
    <text evidence="2">The sequence shown here is derived from an EMBL/GenBank/DDBJ whole genome shotgun (WGS) entry which is preliminary data.</text>
</comment>
<protein>
    <submittedName>
        <fullName evidence="2">Uncharacterized protein</fullName>
    </submittedName>
</protein>
<evidence type="ECO:0000313" key="3">
    <source>
        <dbReference type="Proteomes" id="UP001281614"/>
    </source>
</evidence>
<gene>
    <name evidence="2" type="ORF">CKAH01_15649</name>
</gene>